<reference evidence="3 4" key="1">
    <citation type="journal article" date="2021" name="G3 (Bethesda)">
        <title>Improved contiguity of the threespine stickleback genome using long-read sequencing.</title>
        <authorList>
            <person name="Nath S."/>
            <person name="Shaw D.E."/>
            <person name="White M.A."/>
        </authorList>
    </citation>
    <scope>NUCLEOTIDE SEQUENCE [LARGE SCALE GENOMIC DNA]</scope>
    <source>
        <strain evidence="3 4">Lake Benthic</strain>
    </source>
</reference>
<dbReference type="GeneTree" id="ENSGT00510000052596"/>
<dbReference type="KEGG" id="gat:120818288"/>
<keyword evidence="1" id="KW-1133">Transmembrane helix</keyword>
<keyword evidence="2" id="KW-0732">Signal</keyword>
<dbReference type="AlphaFoldDB" id="A0AAQ4QTG1"/>
<name>A0AAQ4QTG1_GASAC</name>
<dbReference type="Proteomes" id="UP000007635">
    <property type="component" value="Chromosome IV"/>
</dbReference>
<keyword evidence="4" id="KW-1185">Reference proteome</keyword>
<reference evidence="3" key="2">
    <citation type="submission" date="2025-08" db="UniProtKB">
        <authorList>
            <consortium name="Ensembl"/>
        </authorList>
    </citation>
    <scope>IDENTIFICATION</scope>
</reference>
<dbReference type="Pfam" id="PF14965">
    <property type="entry name" value="BRI3BP"/>
    <property type="match status" value="1"/>
</dbReference>
<feature type="chain" id="PRO_5043007388" evidence="2">
    <location>
        <begin position="30"/>
        <end position="250"/>
    </location>
</feature>
<dbReference type="Ensembl" id="ENSGACT00000033020.1">
    <property type="protein sequence ID" value="ENSGACP00000053727.1"/>
    <property type="gene ID" value="ENSGACG00000031393.1"/>
</dbReference>
<dbReference type="PANTHER" id="PTHR14550">
    <property type="entry name" value="TRANSMEMBRANE PROTEIN 109"/>
    <property type="match status" value="1"/>
</dbReference>
<dbReference type="GO" id="GO:0042771">
    <property type="term" value="P:intrinsic apoptotic signaling pathway in response to DNA damage by p53 class mediator"/>
    <property type="evidence" value="ECO:0007669"/>
    <property type="project" value="TreeGrafter"/>
</dbReference>
<accession>A0AAQ4QTG1</accession>
<evidence type="ECO:0000256" key="1">
    <source>
        <dbReference type="SAM" id="Phobius"/>
    </source>
</evidence>
<dbReference type="RefSeq" id="XP_040031174.1">
    <property type="nucleotide sequence ID" value="XM_040175240.1"/>
</dbReference>
<dbReference type="GeneID" id="120818288"/>
<evidence type="ECO:0000313" key="4">
    <source>
        <dbReference type="Proteomes" id="UP000007635"/>
    </source>
</evidence>
<dbReference type="InterPro" id="IPR039492">
    <property type="entry name" value="TMEM109"/>
</dbReference>
<evidence type="ECO:0000313" key="3">
    <source>
        <dbReference type="Ensembl" id="ENSGACP00000053727.1"/>
    </source>
</evidence>
<dbReference type="PANTHER" id="PTHR14550:SF2">
    <property type="entry name" value="TRANSMEMBRANE PROTEIN 109"/>
    <property type="match status" value="1"/>
</dbReference>
<protein>
    <submittedName>
        <fullName evidence="3">Si:dkey-74k8.3</fullName>
    </submittedName>
</protein>
<sequence length="250" mass="26292">MTSPARGGCGAARFLLAALAAALLASGWAAGESEWADKPAGGGPPTVTLGTLLSGTCQQVQRYAESLVGSGVLRAAAERAVLFLDSLLGQENVSKVAMFFEMVIRVLAEGAASGLNVIAVYVTEILRVTGFDVALSSPFFTPEGVAAIAQWGLVALIGYWVLTVVLRLLIAVVGRVFWVVKTVLALWLFGLIATEKQVAAEVTAVRLGGLVLACVVLTLLTSRSEKACAVKHRLSALEDRVRAVEKRKVE</sequence>
<organism evidence="3 4">
    <name type="scientific">Gasterosteus aculeatus aculeatus</name>
    <name type="common">three-spined stickleback</name>
    <dbReference type="NCBI Taxonomy" id="481459"/>
    <lineage>
        <taxon>Eukaryota</taxon>
        <taxon>Metazoa</taxon>
        <taxon>Chordata</taxon>
        <taxon>Craniata</taxon>
        <taxon>Vertebrata</taxon>
        <taxon>Euteleostomi</taxon>
        <taxon>Actinopterygii</taxon>
        <taxon>Neopterygii</taxon>
        <taxon>Teleostei</taxon>
        <taxon>Neoteleostei</taxon>
        <taxon>Acanthomorphata</taxon>
        <taxon>Eupercaria</taxon>
        <taxon>Perciformes</taxon>
        <taxon>Cottioidei</taxon>
        <taxon>Gasterosteales</taxon>
        <taxon>Gasterosteidae</taxon>
        <taxon>Gasterosteus</taxon>
    </lineage>
</organism>
<keyword evidence="1" id="KW-0472">Membrane</keyword>
<feature type="transmembrane region" description="Helical" evidence="1">
    <location>
        <begin position="176"/>
        <end position="193"/>
    </location>
</feature>
<keyword evidence="1" id="KW-0812">Transmembrane</keyword>
<feature type="signal peptide" evidence="2">
    <location>
        <begin position="1"/>
        <end position="29"/>
    </location>
</feature>
<reference evidence="3" key="3">
    <citation type="submission" date="2025-09" db="UniProtKB">
        <authorList>
            <consortium name="Ensembl"/>
        </authorList>
    </citation>
    <scope>IDENTIFICATION</scope>
</reference>
<evidence type="ECO:0000256" key="2">
    <source>
        <dbReference type="SAM" id="SignalP"/>
    </source>
</evidence>
<feature type="transmembrane region" description="Helical" evidence="1">
    <location>
        <begin position="148"/>
        <end position="169"/>
    </location>
</feature>
<dbReference type="GO" id="GO:0071480">
    <property type="term" value="P:cellular response to gamma radiation"/>
    <property type="evidence" value="ECO:0007669"/>
    <property type="project" value="InterPro"/>
</dbReference>
<feature type="transmembrane region" description="Helical" evidence="1">
    <location>
        <begin position="205"/>
        <end position="222"/>
    </location>
</feature>
<proteinExistence type="predicted"/>